<feature type="non-terminal residue" evidence="3">
    <location>
        <position position="1"/>
    </location>
</feature>
<keyword evidence="4" id="KW-1185">Reference proteome</keyword>
<comment type="caution">
    <text evidence="3">The sequence shown here is derived from an EMBL/GenBank/DDBJ whole genome shotgun (WGS) entry which is preliminary data.</text>
</comment>
<dbReference type="Pfam" id="PF02493">
    <property type="entry name" value="MORN"/>
    <property type="match status" value="3"/>
</dbReference>
<evidence type="ECO:0000256" key="2">
    <source>
        <dbReference type="SAM" id="MobiDB-lite"/>
    </source>
</evidence>
<organism evidence="3 4">
    <name type="scientific">Clarias magur</name>
    <name type="common">Asian catfish</name>
    <name type="synonym">Macropteronotus magur</name>
    <dbReference type="NCBI Taxonomy" id="1594786"/>
    <lineage>
        <taxon>Eukaryota</taxon>
        <taxon>Metazoa</taxon>
        <taxon>Chordata</taxon>
        <taxon>Craniata</taxon>
        <taxon>Vertebrata</taxon>
        <taxon>Euteleostomi</taxon>
        <taxon>Actinopterygii</taxon>
        <taxon>Neopterygii</taxon>
        <taxon>Teleostei</taxon>
        <taxon>Ostariophysi</taxon>
        <taxon>Siluriformes</taxon>
        <taxon>Clariidae</taxon>
        <taxon>Clarias</taxon>
    </lineage>
</organism>
<keyword evidence="1" id="KW-0677">Repeat</keyword>
<dbReference type="SMART" id="SM00698">
    <property type="entry name" value="MORN"/>
    <property type="match status" value="2"/>
</dbReference>
<dbReference type="AlphaFoldDB" id="A0A8J4X703"/>
<feature type="compositionally biased region" description="Polar residues" evidence="2">
    <location>
        <begin position="41"/>
        <end position="50"/>
    </location>
</feature>
<gene>
    <name evidence="3" type="primary">morn2</name>
    <name evidence="3" type="ORF">DAT39_006072</name>
</gene>
<dbReference type="Proteomes" id="UP000727407">
    <property type="component" value="Unassembled WGS sequence"/>
</dbReference>
<dbReference type="SUPFAM" id="SSF82185">
    <property type="entry name" value="Histone H3 K4-specific methyltransferase SET7/9 N-terminal domain"/>
    <property type="match status" value="1"/>
</dbReference>
<dbReference type="EMBL" id="QNUK01000061">
    <property type="protein sequence ID" value="KAF5904199.1"/>
    <property type="molecule type" value="Genomic_DNA"/>
</dbReference>
<sequence>MSESEVFKVTYIFPNGDKYEGECCCISESDESQSVMRKGFGTQTSSSGTMYTGEWDNDKMNGRGTLSHPSGAVYKGQFRDNMYHGDGTYHFPDGTKYTGMFCNN</sequence>
<evidence type="ECO:0000256" key="1">
    <source>
        <dbReference type="ARBA" id="ARBA00022737"/>
    </source>
</evidence>
<name>A0A8J4X703_CLAMG</name>
<evidence type="ECO:0000313" key="4">
    <source>
        <dbReference type="Proteomes" id="UP000727407"/>
    </source>
</evidence>
<proteinExistence type="predicted"/>
<dbReference type="InterPro" id="IPR052849">
    <property type="entry name" value="MORN_repeat_protein"/>
</dbReference>
<dbReference type="Gene3D" id="2.20.110.10">
    <property type="entry name" value="Histone H3 K4-specific methyltransferase SET7/9 N-terminal domain"/>
    <property type="match status" value="1"/>
</dbReference>
<dbReference type="PANTHER" id="PTHR46917:SF1">
    <property type="entry name" value="MORN REPEAT-CONTAINING PROTEIN 2"/>
    <property type="match status" value="1"/>
</dbReference>
<protein>
    <submittedName>
        <fullName evidence="3">MORN repeat-containing protein 2 isoform X1</fullName>
    </submittedName>
</protein>
<dbReference type="PANTHER" id="PTHR46917">
    <property type="entry name" value="MORN REPEAT-CONTAINING PROTEIN 2"/>
    <property type="match status" value="1"/>
</dbReference>
<accession>A0A8J4X703</accession>
<dbReference type="InterPro" id="IPR003409">
    <property type="entry name" value="MORN"/>
</dbReference>
<feature type="region of interest" description="Disordered" evidence="2">
    <location>
        <begin position="36"/>
        <end position="62"/>
    </location>
</feature>
<dbReference type="OrthoDB" id="437960at2759"/>
<evidence type="ECO:0000313" key="3">
    <source>
        <dbReference type="EMBL" id="KAF5904199.1"/>
    </source>
</evidence>
<reference evidence="3" key="1">
    <citation type="submission" date="2020-07" db="EMBL/GenBank/DDBJ databases">
        <title>Clarias magur genome sequencing, assembly and annotation.</title>
        <authorList>
            <person name="Kushwaha B."/>
            <person name="Kumar R."/>
            <person name="Das P."/>
            <person name="Joshi C.G."/>
            <person name="Kumar D."/>
            <person name="Nagpure N.S."/>
            <person name="Pandey M."/>
            <person name="Agarwal S."/>
            <person name="Srivastava S."/>
            <person name="Singh M."/>
            <person name="Sahoo L."/>
            <person name="Jayasankar P."/>
            <person name="Meher P.K."/>
            <person name="Koringa P.G."/>
            <person name="Iquebal M.A."/>
            <person name="Das S.P."/>
            <person name="Bit A."/>
            <person name="Patnaik S."/>
            <person name="Patel N."/>
            <person name="Shah T.M."/>
            <person name="Hinsu A."/>
            <person name="Jena J.K."/>
        </authorList>
    </citation>
    <scope>NUCLEOTIDE SEQUENCE</scope>
    <source>
        <strain evidence="3">CIFAMagur01</strain>
        <tissue evidence="3">Testis</tissue>
    </source>
</reference>